<comment type="caution">
    <text evidence="2">The sequence shown here is derived from an EMBL/GenBank/DDBJ whole genome shotgun (WGS) entry which is preliminary data.</text>
</comment>
<dbReference type="InterPro" id="IPR013324">
    <property type="entry name" value="RNA_pol_sigma_r3/r4-like"/>
</dbReference>
<sequence length="221" mass="25937">MLCVAIEVPYLVALIFRTKGLCTSRHRPIFVSFAANAVRRKGCKMKIRIMYDNKPTYLEVPDEDFTLMIDADYEDRLSCAEDKETVTRRSPQEIMDERFNKPDYNNWHKFDRNRGMPKKPFRKDDQAVDETDHMDYFSDNTDEETREKKEEYEYCCEIIRSILKPKHSEPFIAVYLDGMTMTEYAEREGVSKSAISHRLATAKKKLKKVFPESSTFPSCHG</sequence>
<dbReference type="EMBL" id="MTLA01000087">
    <property type="protein sequence ID" value="OOP68683.1"/>
    <property type="molecule type" value="Genomic_DNA"/>
</dbReference>
<dbReference type="Pfam" id="PF07638">
    <property type="entry name" value="Sigma70_ECF"/>
    <property type="match status" value="1"/>
</dbReference>
<keyword evidence="2" id="KW-0282">Flagellum</keyword>
<protein>
    <submittedName>
        <fullName evidence="2">Flagellar biosynthesis protein FliA</fullName>
    </submittedName>
</protein>
<dbReference type="AlphaFoldDB" id="A0A8E2IC29"/>
<evidence type="ECO:0000313" key="2">
    <source>
        <dbReference type="EMBL" id="OOP68683.1"/>
    </source>
</evidence>
<organism evidence="2 3">
    <name type="scientific">Heyndrickxia oleronia</name>
    <dbReference type="NCBI Taxonomy" id="38875"/>
    <lineage>
        <taxon>Bacteria</taxon>
        <taxon>Bacillati</taxon>
        <taxon>Bacillota</taxon>
        <taxon>Bacilli</taxon>
        <taxon>Bacillales</taxon>
        <taxon>Bacillaceae</taxon>
        <taxon>Heyndrickxia</taxon>
    </lineage>
</organism>
<dbReference type="Gene3D" id="1.10.10.10">
    <property type="entry name" value="Winged helix-like DNA-binding domain superfamily/Winged helix DNA-binding domain"/>
    <property type="match status" value="1"/>
</dbReference>
<name>A0A8E2IC29_9BACI</name>
<keyword evidence="3" id="KW-1185">Reference proteome</keyword>
<gene>
    <name evidence="2" type="ORF">BWZ43_09130</name>
</gene>
<dbReference type="SUPFAM" id="SSF88659">
    <property type="entry name" value="Sigma3 and sigma4 domains of RNA polymerase sigma factors"/>
    <property type="match status" value="1"/>
</dbReference>
<reference evidence="2 3" key="1">
    <citation type="submission" date="2017-01" db="EMBL/GenBank/DDBJ databases">
        <title>Draft genome sequence of Bacillus oleronius.</title>
        <authorList>
            <person name="Allam M."/>
        </authorList>
    </citation>
    <scope>NUCLEOTIDE SEQUENCE [LARGE SCALE GENOMIC DNA]</scope>
    <source>
        <strain evidence="2 3">DSM 9356</strain>
    </source>
</reference>
<dbReference type="Proteomes" id="UP000189761">
    <property type="component" value="Unassembled WGS sequence"/>
</dbReference>
<keyword evidence="2" id="KW-0969">Cilium</keyword>
<proteinExistence type="predicted"/>
<dbReference type="InterPro" id="IPR036388">
    <property type="entry name" value="WH-like_DNA-bd_sf"/>
</dbReference>
<dbReference type="InterPro" id="IPR053812">
    <property type="entry name" value="HTH_Sigma70_ECF-like"/>
</dbReference>
<feature type="domain" description="RNA polymerase sigma-70 ECF-like HTH" evidence="1">
    <location>
        <begin position="134"/>
        <end position="208"/>
    </location>
</feature>
<accession>A0A8E2IC29</accession>
<evidence type="ECO:0000259" key="1">
    <source>
        <dbReference type="Pfam" id="PF07638"/>
    </source>
</evidence>
<keyword evidence="2" id="KW-0966">Cell projection</keyword>
<evidence type="ECO:0000313" key="3">
    <source>
        <dbReference type="Proteomes" id="UP000189761"/>
    </source>
</evidence>